<dbReference type="EMBL" id="LVLJ01002860">
    <property type="protein sequence ID" value="OAE23332.1"/>
    <property type="molecule type" value="Genomic_DNA"/>
</dbReference>
<evidence type="ECO:0008006" key="5">
    <source>
        <dbReference type="Google" id="ProtNLM"/>
    </source>
</evidence>
<sequence>MVNCSEAYELYKICTVIGPPNHHPWSDGMNLAASMNIQFPQCTSSHLSAFIPTAIAEAIGLMSAMCSWDPNKRPTAAQALQHPFFQVACLFHPRSLTGESH</sequence>
<dbReference type="Proteomes" id="UP000077202">
    <property type="component" value="Unassembled WGS sequence"/>
</dbReference>
<protein>
    <recommendedName>
        <fullName evidence="5">Protein kinase domain-containing protein</fullName>
    </recommendedName>
</protein>
<gene>
    <name evidence="3" type="ORF">AXG93_2053s1030</name>
</gene>
<evidence type="ECO:0000256" key="2">
    <source>
        <dbReference type="ARBA" id="ARBA00022840"/>
    </source>
</evidence>
<dbReference type="GO" id="GO:0005524">
    <property type="term" value="F:ATP binding"/>
    <property type="evidence" value="ECO:0007669"/>
    <property type="project" value="UniProtKB-KW"/>
</dbReference>
<keyword evidence="4" id="KW-1185">Reference proteome</keyword>
<organism evidence="3 4">
    <name type="scientific">Marchantia polymorpha subsp. ruderalis</name>
    <dbReference type="NCBI Taxonomy" id="1480154"/>
    <lineage>
        <taxon>Eukaryota</taxon>
        <taxon>Viridiplantae</taxon>
        <taxon>Streptophyta</taxon>
        <taxon>Embryophyta</taxon>
        <taxon>Marchantiophyta</taxon>
        <taxon>Marchantiopsida</taxon>
        <taxon>Marchantiidae</taxon>
        <taxon>Marchantiales</taxon>
        <taxon>Marchantiaceae</taxon>
        <taxon>Marchantia</taxon>
    </lineage>
</organism>
<name>A0A176VSM7_MARPO</name>
<evidence type="ECO:0000256" key="1">
    <source>
        <dbReference type="ARBA" id="ARBA00022741"/>
    </source>
</evidence>
<accession>A0A176VSM7</accession>
<keyword evidence="2" id="KW-0067">ATP-binding</keyword>
<dbReference type="InterPro" id="IPR011009">
    <property type="entry name" value="Kinase-like_dom_sf"/>
</dbReference>
<proteinExistence type="predicted"/>
<reference evidence="3" key="1">
    <citation type="submission" date="2016-03" db="EMBL/GenBank/DDBJ databases">
        <title>Mechanisms controlling the formation of the plant cell surface in tip-growing cells are functionally conserved among land plants.</title>
        <authorList>
            <person name="Honkanen S."/>
            <person name="Jones V.A."/>
            <person name="Morieri G."/>
            <person name="Champion C."/>
            <person name="Hetherington A.J."/>
            <person name="Kelly S."/>
            <person name="Saint-Marcoux D."/>
            <person name="Proust H."/>
            <person name="Prescott H."/>
            <person name="Dolan L."/>
        </authorList>
    </citation>
    <scope>NUCLEOTIDE SEQUENCE [LARGE SCALE GENOMIC DNA]</scope>
    <source>
        <tissue evidence="3">Whole gametophyte</tissue>
    </source>
</reference>
<dbReference type="AlphaFoldDB" id="A0A176VSM7"/>
<dbReference type="Gene3D" id="1.10.510.10">
    <property type="entry name" value="Transferase(Phosphotransferase) domain 1"/>
    <property type="match status" value="1"/>
</dbReference>
<comment type="caution">
    <text evidence="3">The sequence shown here is derived from an EMBL/GenBank/DDBJ whole genome shotgun (WGS) entry which is preliminary data.</text>
</comment>
<keyword evidence="1" id="KW-0547">Nucleotide-binding</keyword>
<dbReference type="PANTHER" id="PTHR24055">
    <property type="entry name" value="MITOGEN-ACTIVATED PROTEIN KINASE"/>
    <property type="match status" value="1"/>
</dbReference>
<dbReference type="SUPFAM" id="SSF56112">
    <property type="entry name" value="Protein kinase-like (PK-like)"/>
    <property type="match status" value="1"/>
</dbReference>
<evidence type="ECO:0000313" key="4">
    <source>
        <dbReference type="Proteomes" id="UP000077202"/>
    </source>
</evidence>
<dbReference type="InterPro" id="IPR050117">
    <property type="entry name" value="MAPK"/>
</dbReference>
<evidence type="ECO:0000313" key="3">
    <source>
        <dbReference type="EMBL" id="OAE23332.1"/>
    </source>
</evidence>